<reference evidence="1 2" key="1">
    <citation type="submission" date="2017-06" db="EMBL/GenBank/DDBJ databases">
        <title>Comparative genomic analysis of Ambrosia Fusariam Clade fungi.</title>
        <authorList>
            <person name="Stajich J.E."/>
            <person name="Carrillo J."/>
            <person name="Kijimoto T."/>
            <person name="Eskalen A."/>
            <person name="O'Donnell K."/>
            <person name="Kasson M."/>
        </authorList>
    </citation>
    <scope>NUCLEOTIDE SEQUENCE [LARGE SCALE GENOMIC DNA]</scope>
    <source>
        <strain evidence="1 2">NRRL62584</strain>
    </source>
</reference>
<dbReference type="AlphaFoldDB" id="A0A428Q0J4"/>
<keyword evidence="2" id="KW-1185">Reference proteome</keyword>
<organism evidence="1 2">
    <name type="scientific">Fusarium duplospermum</name>
    <dbReference type="NCBI Taxonomy" id="1325734"/>
    <lineage>
        <taxon>Eukaryota</taxon>
        <taxon>Fungi</taxon>
        <taxon>Dikarya</taxon>
        <taxon>Ascomycota</taxon>
        <taxon>Pezizomycotina</taxon>
        <taxon>Sordariomycetes</taxon>
        <taxon>Hypocreomycetidae</taxon>
        <taxon>Hypocreales</taxon>
        <taxon>Nectriaceae</taxon>
        <taxon>Fusarium</taxon>
        <taxon>Fusarium solani species complex</taxon>
    </lineage>
</organism>
<dbReference type="OrthoDB" id="3531694at2759"/>
<dbReference type="EMBL" id="NKCI01000070">
    <property type="protein sequence ID" value="RSL58844.1"/>
    <property type="molecule type" value="Genomic_DNA"/>
</dbReference>
<dbReference type="Proteomes" id="UP000288168">
    <property type="component" value="Unassembled WGS sequence"/>
</dbReference>
<comment type="caution">
    <text evidence="1">The sequence shown here is derived from an EMBL/GenBank/DDBJ whole genome shotgun (WGS) entry which is preliminary data.</text>
</comment>
<evidence type="ECO:0000313" key="1">
    <source>
        <dbReference type="EMBL" id="RSL58844.1"/>
    </source>
</evidence>
<accession>A0A428Q0J4</accession>
<proteinExistence type="predicted"/>
<evidence type="ECO:0000313" key="2">
    <source>
        <dbReference type="Proteomes" id="UP000288168"/>
    </source>
</evidence>
<sequence length="63" mass="6892">MSARNFTTSARRQLLKLLGKVTVEDVKKINGEAGESWANSVVNTAAEYPAVVGFEIQQVSQPR</sequence>
<gene>
    <name evidence="1" type="ORF">CEP54_007542</name>
</gene>
<protein>
    <submittedName>
        <fullName evidence="1">Uncharacterized protein</fullName>
    </submittedName>
</protein>
<name>A0A428Q0J4_9HYPO</name>